<dbReference type="AlphaFoldDB" id="A0A183NMY6"/>
<dbReference type="InterPro" id="IPR049483">
    <property type="entry name" value="FAF1_2-like_UAS"/>
</dbReference>
<keyword evidence="3" id="KW-1185">Reference proteome</keyword>
<evidence type="ECO:0000313" key="2">
    <source>
        <dbReference type="EMBL" id="VDO95751.1"/>
    </source>
</evidence>
<gene>
    <name evidence="2" type="ORF">SMTD_LOCUS3472</name>
</gene>
<dbReference type="SUPFAM" id="SSF52833">
    <property type="entry name" value="Thioredoxin-like"/>
    <property type="match status" value="1"/>
</dbReference>
<proteinExistence type="predicted"/>
<sequence>MNFEYVYFMQSMVQTKRSEKRREESEAKMISLEKACEPTPFNQALINIYSHTKLIHMYYVFTLYSSSVIIHWTCFLSLFFTQRKPLFIYLHNDASVACHVFCQQVLCSSGLLRFLTDHDFSLWPWDITHTRTRERLIGWLEVKLPNLSRIITSLTVSEIIVFFVLIEARPPWKIWKHWTAVSSYCGTP</sequence>
<reference evidence="2 3" key="1">
    <citation type="submission" date="2018-11" db="EMBL/GenBank/DDBJ databases">
        <authorList>
            <consortium name="Pathogen Informatics"/>
        </authorList>
    </citation>
    <scope>NUCLEOTIDE SEQUENCE [LARGE SCALE GENOMIC DNA]</scope>
    <source>
        <strain>Denwood</strain>
        <strain evidence="3">Zambia</strain>
    </source>
</reference>
<dbReference type="Pfam" id="PF21021">
    <property type="entry name" value="FAF1"/>
    <property type="match status" value="1"/>
</dbReference>
<name>A0A183NMY6_9TREM</name>
<feature type="non-terminal residue" evidence="2">
    <location>
        <position position="188"/>
    </location>
</feature>
<feature type="domain" description="Fas-associated factor 1/2-like UAS" evidence="1">
    <location>
        <begin position="81"/>
        <end position="168"/>
    </location>
</feature>
<accession>A0A183NMY6</accession>
<protein>
    <recommendedName>
        <fullName evidence="1">Fas-associated factor 1/2-like UAS domain-containing protein</fullName>
    </recommendedName>
</protein>
<dbReference type="Gene3D" id="3.40.30.10">
    <property type="entry name" value="Glutaredoxin"/>
    <property type="match status" value="1"/>
</dbReference>
<organism evidence="2 3">
    <name type="scientific">Schistosoma mattheei</name>
    <dbReference type="NCBI Taxonomy" id="31246"/>
    <lineage>
        <taxon>Eukaryota</taxon>
        <taxon>Metazoa</taxon>
        <taxon>Spiralia</taxon>
        <taxon>Lophotrochozoa</taxon>
        <taxon>Platyhelminthes</taxon>
        <taxon>Trematoda</taxon>
        <taxon>Digenea</taxon>
        <taxon>Strigeidida</taxon>
        <taxon>Schistosomatoidea</taxon>
        <taxon>Schistosomatidae</taxon>
        <taxon>Schistosoma</taxon>
    </lineage>
</organism>
<dbReference type="InterPro" id="IPR036249">
    <property type="entry name" value="Thioredoxin-like_sf"/>
</dbReference>
<evidence type="ECO:0000259" key="1">
    <source>
        <dbReference type="Pfam" id="PF21021"/>
    </source>
</evidence>
<dbReference type="STRING" id="31246.A0A183NMY6"/>
<dbReference type="EMBL" id="UZAL01006335">
    <property type="protein sequence ID" value="VDO95751.1"/>
    <property type="molecule type" value="Genomic_DNA"/>
</dbReference>
<evidence type="ECO:0000313" key="3">
    <source>
        <dbReference type="Proteomes" id="UP000269396"/>
    </source>
</evidence>
<dbReference type="Proteomes" id="UP000269396">
    <property type="component" value="Unassembled WGS sequence"/>
</dbReference>